<organism evidence="2">
    <name type="scientific">Streptomyces sp. SID7499</name>
    <dbReference type="NCBI Taxonomy" id="2706086"/>
    <lineage>
        <taxon>Bacteria</taxon>
        <taxon>Bacillati</taxon>
        <taxon>Actinomycetota</taxon>
        <taxon>Actinomycetes</taxon>
        <taxon>Kitasatosporales</taxon>
        <taxon>Streptomycetaceae</taxon>
        <taxon>Streptomyces</taxon>
    </lineage>
</organism>
<name>A0A6G3WWM9_9ACTN</name>
<gene>
    <name evidence="2" type="ORF">G3M58_25660</name>
</gene>
<proteinExistence type="predicted"/>
<dbReference type="Gene3D" id="3.40.50.980">
    <property type="match status" value="1"/>
</dbReference>
<evidence type="ECO:0000259" key="1">
    <source>
        <dbReference type="Pfam" id="PF00501"/>
    </source>
</evidence>
<dbReference type="PANTHER" id="PTHR45527:SF1">
    <property type="entry name" value="FATTY ACID SYNTHASE"/>
    <property type="match status" value="1"/>
</dbReference>
<dbReference type="GO" id="GO:0031177">
    <property type="term" value="F:phosphopantetheine binding"/>
    <property type="evidence" value="ECO:0007669"/>
    <property type="project" value="TreeGrafter"/>
</dbReference>
<dbReference type="GO" id="GO:0043041">
    <property type="term" value="P:amino acid activation for nonribosomal peptide biosynthetic process"/>
    <property type="evidence" value="ECO:0007669"/>
    <property type="project" value="TreeGrafter"/>
</dbReference>
<feature type="domain" description="AMP-dependent synthetase/ligase" evidence="1">
    <location>
        <begin position="77"/>
        <end position="125"/>
    </location>
</feature>
<dbReference type="GO" id="GO:0044550">
    <property type="term" value="P:secondary metabolite biosynthetic process"/>
    <property type="evidence" value="ECO:0007669"/>
    <property type="project" value="TreeGrafter"/>
</dbReference>
<feature type="non-terminal residue" evidence="2">
    <location>
        <position position="125"/>
    </location>
</feature>
<protein>
    <submittedName>
        <fullName evidence="2">AMP-binding protein</fullName>
    </submittedName>
</protein>
<feature type="non-terminal residue" evidence="2">
    <location>
        <position position="1"/>
    </location>
</feature>
<dbReference type="AlphaFoldDB" id="A0A6G3WWM9"/>
<dbReference type="Pfam" id="PF00501">
    <property type="entry name" value="AMP-binding"/>
    <property type="match status" value="1"/>
</dbReference>
<dbReference type="PANTHER" id="PTHR45527">
    <property type="entry name" value="NONRIBOSOMAL PEPTIDE SYNTHETASE"/>
    <property type="match status" value="1"/>
</dbReference>
<sequence length="125" mass="13483">TDGLRAALNSRTALFDRPTVEALAHRLTTLLHRLCAHPGLPVDQVPVLDPAETRWVLAASTGPDTPLPGRTLVDLVREQAARTPAAEALRDGDRSWSYGEFDTEADRLAGLLAEHGVRRGDTVAV</sequence>
<dbReference type="GO" id="GO:0005737">
    <property type="term" value="C:cytoplasm"/>
    <property type="evidence" value="ECO:0007669"/>
    <property type="project" value="TreeGrafter"/>
</dbReference>
<reference evidence="2" key="1">
    <citation type="submission" date="2020-01" db="EMBL/GenBank/DDBJ databases">
        <title>Insect and environment-associated Actinomycetes.</title>
        <authorList>
            <person name="Currrie C."/>
            <person name="Chevrette M."/>
            <person name="Carlson C."/>
            <person name="Stubbendieck R."/>
            <person name="Wendt-Pienkowski E."/>
        </authorList>
    </citation>
    <scope>NUCLEOTIDE SEQUENCE</scope>
    <source>
        <strain evidence="2">SID7499</strain>
    </source>
</reference>
<comment type="caution">
    <text evidence="2">The sequence shown here is derived from an EMBL/GenBank/DDBJ whole genome shotgun (WGS) entry which is preliminary data.</text>
</comment>
<evidence type="ECO:0000313" key="2">
    <source>
        <dbReference type="EMBL" id="NEE09823.1"/>
    </source>
</evidence>
<dbReference type="EMBL" id="JAAGMN010002605">
    <property type="protein sequence ID" value="NEE09823.1"/>
    <property type="molecule type" value="Genomic_DNA"/>
</dbReference>
<dbReference type="Gene3D" id="3.30.559.30">
    <property type="entry name" value="Nonribosomal peptide synthetase, condensation domain"/>
    <property type="match status" value="1"/>
</dbReference>
<dbReference type="InterPro" id="IPR000873">
    <property type="entry name" value="AMP-dep_synth/lig_dom"/>
</dbReference>
<accession>A0A6G3WWM9</accession>
<dbReference type="SUPFAM" id="SSF56801">
    <property type="entry name" value="Acetyl-CoA synthetase-like"/>
    <property type="match status" value="1"/>
</dbReference>